<dbReference type="Proteomes" id="UP001172702">
    <property type="component" value="Unassembled WGS sequence"/>
</dbReference>
<dbReference type="InterPro" id="IPR055346">
    <property type="entry name" value="Fe-S_cluster_assembly_SufBD"/>
</dbReference>
<accession>A0ABT8GWX8</accession>
<dbReference type="InterPro" id="IPR045595">
    <property type="entry name" value="SufBD_N"/>
</dbReference>
<evidence type="ECO:0000256" key="1">
    <source>
        <dbReference type="ARBA" id="ARBA00043967"/>
    </source>
</evidence>
<dbReference type="NCBIfam" id="TIGR01980">
    <property type="entry name" value="sufB"/>
    <property type="match status" value="1"/>
</dbReference>
<dbReference type="EMBL" id="JAUHTB010000001">
    <property type="protein sequence ID" value="MDN4504712.1"/>
    <property type="molecule type" value="Genomic_DNA"/>
</dbReference>
<dbReference type="PANTHER" id="PTHR30508:SF1">
    <property type="entry name" value="UPF0051 PROTEIN ABCI8, CHLOROPLASTIC-RELATED"/>
    <property type="match status" value="1"/>
</dbReference>
<comment type="similarity">
    <text evidence="1">Belongs to the iron-sulfur cluster assembly SufBD family.</text>
</comment>
<evidence type="ECO:0000259" key="2">
    <source>
        <dbReference type="Pfam" id="PF01458"/>
    </source>
</evidence>
<dbReference type="InterPro" id="IPR000825">
    <property type="entry name" value="SUF_FeS_clus_asmbl_SufBD_core"/>
</dbReference>
<dbReference type="PANTHER" id="PTHR30508">
    <property type="entry name" value="FES CLUSTER ASSEMBLY PROTEIN SUF"/>
    <property type="match status" value="1"/>
</dbReference>
<proteinExistence type="inferred from homology"/>
<evidence type="ECO:0000313" key="4">
    <source>
        <dbReference type="EMBL" id="MDN4504712.1"/>
    </source>
</evidence>
<feature type="domain" description="SUF system FeS cluster assembly SufBD core" evidence="2">
    <location>
        <begin position="220"/>
        <end position="454"/>
    </location>
</feature>
<keyword evidence="5" id="KW-1185">Reference proteome</keyword>
<evidence type="ECO:0000313" key="5">
    <source>
        <dbReference type="Proteomes" id="UP001172702"/>
    </source>
</evidence>
<protein>
    <submittedName>
        <fullName evidence="4">Fe-S cluster assembly protein SufB</fullName>
    </submittedName>
</protein>
<dbReference type="Pfam" id="PF01458">
    <property type="entry name" value="SUFBD_core"/>
    <property type="match status" value="1"/>
</dbReference>
<comment type="caution">
    <text evidence="4">The sequence shown here is derived from an EMBL/GenBank/DDBJ whole genome shotgun (WGS) entry which is preliminary data.</text>
</comment>
<reference evidence="4 5" key="1">
    <citation type="submission" date="2023-07" db="EMBL/GenBank/DDBJ databases">
        <title>Strategy for survival of the halotoleranting strain Dietzia MX2 from the Yakshinskoe mineral salts deposit.</title>
        <authorList>
            <person name="Kharitonova M.A."/>
            <person name="Kupriyanova-Ashina F.G."/>
            <person name="Shakirov T.R."/>
            <person name="Vafina M.S."/>
            <person name="Ilinskaya O.N."/>
        </authorList>
    </citation>
    <scope>NUCLEOTIDE SEQUENCE [LARGE SCALE GENOMIC DNA]</scope>
    <source>
        <strain evidence="4 5">MX2</strain>
    </source>
</reference>
<dbReference type="InterPro" id="IPR037284">
    <property type="entry name" value="SUF_FeS_clus_asmbl_SufBD_sf"/>
</dbReference>
<name>A0ABT8GWX8_9ACTN</name>
<dbReference type="RefSeq" id="WP_301162126.1">
    <property type="nucleotide sequence ID" value="NZ_JAUHTB010000001.1"/>
</dbReference>
<dbReference type="InterPro" id="IPR010231">
    <property type="entry name" value="SUF_FeS_clus_asmbl_SufB"/>
</dbReference>
<evidence type="ECO:0000259" key="3">
    <source>
        <dbReference type="Pfam" id="PF19295"/>
    </source>
</evidence>
<sequence length="483" mass="53573">MTITPDQVTADVTEPTTDEERIASIGQYNYGWHDSDDAGATAQRGLSEAVVRDISAKKGESDWMLSKRLKALKIFDKKPMPTWGSDLSGIDFDNIKYFVRSTEKQATSWEDLPEDIKNTYDKLGIPEAEKQRLVAGVAAQYESEVVYHQIREDLESQGVIFMDTDTALKEHPEYFEEYFGSVIPSGDNKFSALNTAVWSGGSFIYVPPGVQVDIPLQAYFRINTENMGQFERTLIIVDEDAYVHYVEGCTAPIYKSDSLHSAVVEIVVKKGGRCRYTTIQNWSNNVYNLVTKRARAEEGATMEWIDGNIGSKVTMKYPAVWLTGEHAKGEVLSVAFAGEGQHQDTGSKMLHLAPNTSSNIVSKSVARGGGRSAYRGLVQINAGAKGSKSNVECDALLVDNISRSDTYPYIDIREDDVTLGHEATVSKVSQDQLFYLMSRGLAEDEAMAMIVRGFVEPIAKELPMEYALELNRLIELQMEGSVG</sequence>
<dbReference type="SUPFAM" id="SSF101960">
    <property type="entry name" value="Stabilizer of iron transporter SufD"/>
    <property type="match status" value="1"/>
</dbReference>
<organism evidence="4 5">
    <name type="scientific">Dietzia maris</name>
    <dbReference type="NCBI Taxonomy" id="37915"/>
    <lineage>
        <taxon>Bacteria</taxon>
        <taxon>Bacillati</taxon>
        <taxon>Actinomycetota</taxon>
        <taxon>Actinomycetes</taxon>
        <taxon>Mycobacteriales</taxon>
        <taxon>Dietziaceae</taxon>
        <taxon>Dietzia</taxon>
    </lineage>
</organism>
<gene>
    <name evidence="4" type="primary">sufB</name>
    <name evidence="4" type="ORF">QYF62_01365</name>
</gene>
<dbReference type="Pfam" id="PF19295">
    <property type="entry name" value="SufBD_N"/>
    <property type="match status" value="1"/>
</dbReference>
<feature type="domain" description="SUF system FeS cluster assembly SufBD N-terminal" evidence="3">
    <location>
        <begin position="152"/>
        <end position="217"/>
    </location>
</feature>